<evidence type="ECO:0000256" key="1">
    <source>
        <dbReference type="ARBA" id="ARBA00004651"/>
    </source>
</evidence>
<feature type="transmembrane region" description="Helical" evidence="9">
    <location>
        <begin position="143"/>
        <end position="165"/>
    </location>
</feature>
<keyword evidence="5 9" id="KW-0812">Transmembrane</keyword>
<feature type="region of interest" description="Disordered" evidence="8">
    <location>
        <begin position="533"/>
        <end position="572"/>
    </location>
</feature>
<feature type="transmembrane region" description="Helical" evidence="9">
    <location>
        <begin position="372"/>
        <end position="392"/>
    </location>
</feature>
<keyword evidence="2" id="KW-1003">Cell membrane</keyword>
<name>A0ABW7R036_9ACTN</name>
<feature type="compositionally biased region" description="Basic and acidic residues" evidence="8">
    <location>
        <begin position="688"/>
        <end position="724"/>
    </location>
</feature>
<dbReference type="Pfam" id="PF13231">
    <property type="entry name" value="PMT_2"/>
    <property type="match status" value="1"/>
</dbReference>
<organism evidence="12 13">
    <name type="scientific">Streptomyces longisporoflavus</name>
    <dbReference type="NCBI Taxonomy" id="28044"/>
    <lineage>
        <taxon>Bacteria</taxon>
        <taxon>Bacillati</taxon>
        <taxon>Actinomycetota</taxon>
        <taxon>Actinomycetes</taxon>
        <taxon>Kitasatosporales</taxon>
        <taxon>Streptomycetaceae</taxon>
        <taxon>Streptomyces</taxon>
    </lineage>
</organism>
<dbReference type="PANTHER" id="PTHR33908">
    <property type="entry name" value="MANNOSYLTRANSFERASE YKCB-RELATED"/>
    <property type="match status" value="1"/>
</dbReference>
<comment type="subcellular location">
    <subcellularLocation>
        <location evidence="1">Cell membrane</location>
        <topology evidence="1">Multi-pass membrane protein</topology>
    </subcellularLocation>
</comment>
<evidence type="ECO:0000256" key="7">
    <source>
        <dbReference type="ARBA" id="ARBA00023136"/>
    </source>
</evidence>
<dbReference type="GO" id="GO:0016757">
    <property type="term" value="F:glycosyltransferase activity"/>
    <property type="evidence" value="ECO:0007669"/>
    <property type="project" value="UniProtKB-KW"/>
</dbReference>
<evidence type="ECO:0000256" key="4">
    <source>
        <dbReference type="ARBA" id="ARBA00022679"/>
    </source>
</evidence>
<keyword evidence="4 12" id="KW-0808">Transferase</keyword>
<feature type="transmembrane region" description="Helical" evidence="9">
    <location>
        <begin position="398"/>
        <end position="419"/>
    </location>
</feature>
<feature type="transmembrane region" description="Helical" evidence="9">
    <location>
        <begin position="110"/>
        <end position="131"/>
    </location>
</feature>
<dbReference type="Proteomes" id="UP001610818">
    <property type="component" value="Unassembled WGS sequence"/>
</dbReference>
<keyword evidence="7 9" id="KW-0472">Membrane</keyword>
<comment type="caution">
    <text evidence="12">The sequence shown here is derived from an EMBL/GenBank/DDBJ whole genome shotgun (WGS) entry which is preliminary data.</text>
</comment>
<feature type="compositionally biased region" description="Low complexity" evidence="8">
    <location>
        <begin position="553"/>
        <end position="563"/>
    </location>
</feature>
<reference evidence="12 13" key="1">
    <citation type="submission" date="2024-10" db="EMBL/GenBank/DDBJ databases">
        <title>The Natural Products Discovery Center: Release of the First 8490 Sequenced Strains for Exploring Actinobacteria Biosynthetic Diversity.</title>
        <authorList>
            <person name="Kalkreuter E."/>
            <person name="Kautsar S.A."/>
            <person name="Yang D."/>
            <person name="Bader C.D."/>
            <person name="Teijaro C.N."/>
            <person name="Fluegel L."/>
            <person name="Davis C.M."/>
            <person name="Simpson J.R."/>
            <person name="Lauterbach L."/>
            <person name="Steele A.D."/>
            <person name="Gui C."/>
            <person name="Meng S."/>
            <person name="Li G."/>
            <person name="Viehrig K."/>
            <person name="Ye F."/>
            <person name="Su P."/>
            <person name="Kiefer A.F."/>
            <person name="Nichols A."/>
            <person name="Cepeda A.J."/>
            <person name="Yan W."/>
            <person name="Fan B."/>
            <person name="Jiang Y."/>
            <person name="Adhikari A."/>
            <person name="Zheng C.-J."/>
            <person name="Schuster L."/>
            <person name="Cowan T.M."/>
            <person name="Smanski M.J."/>
            <person name="Chevrette M.G."/>
            <person name="De Carvalho L.P.S."/>
            <person name="Shen B."/>
        </authorList>
    </citation>
    <scope>NUCLEOTIDE SEQUENCE [LARGE SCALE GENOMIC DNA]</scope>
    <source>
        <strain evidence="12 13">NPDC017990</strain>
    </source>
</reference>
<gene>
    <name evidence="12" type="ORF">ACH4F9_37035</name>
</gene>
<sequence length="777" mass="81348">MTLTAAATDPEASPGTAPPPHRRWFWRSPADQPSWARPALLGVAALAAVLYGWNLTSSSYAPYYSVAARSMSESWHAFWFTALDPAATITMDKVGGFLWPQALAARLFGFHAWSLTLPQVLEGVVSVLVLYRVVRRWQGPVAGLAAAGLLTMTPVAASMFGHAILDASLTMCLVLAADQYQKAVMTGRPGPLLLSGVWIGLGFQAKMMQAWVVVPALALGYLIAAPHPLRKRLGQLVAAGGVLLAVSLSWVALMTFTPESSRPYADGTTNNSAFAMVFGYNGLDRLHDGLIDGSFKGTFEGGSSSQGQDGGGSGAGGGQAGGPSLLPGHEGWGKLFGPRFAAQIGWLYPLALLSLVLGLARHRRAPRTDQRRAGYLMWGGWLLTSAVLLSAMEVPHTAYVTLLAPPLAALAAAGIVALWRIHRTALGPPQTLVLPALIVVQEAWTLHVTAQYPEFVPWLTPVILTASVAACAALVYAVLPTPPDARLSRRIGVAGLVAGCVAMFAAPMAWSLSVLDSSYAGSSFDAYAGPPYRPEGGKSRKNGGGPVIASGQPAGAGQPRGSSGPSGGGVATGLSKDQKALLAYVQKHNRGAQYTFSTDNWQSAAPYIYAKALPLLPLGGFTGGANSATLAEYRKLVADGKLRFALLRADGEKSGASQAGSSVGQINDWVRSTCTKVEPKAYGAQQPGKKDPGEPKGTESPKAPKDPKESKDPKGAQDRKDPKGRPGPKAPKEQTGSRPSEDQAAAKPSKDKADPKQQGQAGPQDQETLYSCSPGAA</sequence>
<feature type="region of interest" description="Disordered" evidence="8">
    <location>
        <begin position="678"/>
        <end position="777"/>
    </location>
</feature>
<dbReference type="EMBL" id="JBIRGQ010000008">
    <property type="protein sequence ID" value="MFH8550612.1"/>
    <property type="molecule type" value="Genomic_DNA"/>
</dbReference>
<keyword evidence="3 12" id="KW-0328">Glycosyltransferase</keyword>
<dbReference type="InterPro" id="IPR050297">
    <property type="entry name" value="LipidA_mod_glycosyltrf_83"/>
</dbReference>
<accession>A0ABW7R036</accession>
<feature type="region of interest" description="Disordered" evidence="8">
    <location>
        <begin position="1"/>
        <end position="23"/>
    </location>
</feature>
<evidence type="ECO:0000256" key="6">
    <source>
        <dbReference type="ARBA" id="ARBA00022989"/>
    </source>
</evidence>
<evidence type="ECO:0000313" key="12">
    <source>
        <dbReference type="EMBL" id="MFH8550612.1"/>
    </source>
</evidence>
<evidence type="ECO:0000256" key="3">
    <source>
        <dbReference type="ARBA" id="ARBA00022676"/>
    </source>
</evidence>
<evidence type="ECO:0000313" key="13">
    <source>
        <dbReference type="Proteomes" id="UP001610818"/>
    </source>
</evidence>
<evidence type="ECO:0000256" key="8">
    <source>
        <dbReference type="SAM" id="MobiDB-lite"/>
    </source>
</evidence>
<dbReference type="Pfam" id="PF24878">
    <property type="entry name" value="YkcB_C"/>
    <property type="match status" value="1"/>
</dbReference>
<feature type="transmembrane region" description="Helical" evidence="9">
    <location>
        <begin position="431"/>
        <end position="452"/>
    </location>
</feature>
<dbReference type="RefSeq" id="WP_397717164.1">
    <property type="nucleotide sequence ID" value="NZ_JBIRGN010000008.1"/>
</dbReference>
<keyword evidence="13" id="KW-1185">Reference proteome</keyword>
<evidence type="ECO:0000256" key="2">
    <source>
        <dbReference type="ARBA" id="ARBA00022475"/>
    </source>
</evidence>
<feature type="domain" description="Glycosyltransferase RgtA/B/C/D-like" evidence="10">
    <location>
        <begin position="97"/>
        <end position="250"/>
    </location>
</feature>
<evidence type="ECO:0000256" key="9">
    <source>
        <dbReference type="SAM" id="Phobius"/>
    </source>
</evidence>
<dbReference type="InterPro" id="IPR056785">
    <property type="entry name" value="YkcA/B-like_C"/>
</dbReference>
<evidence type="ECO:0000259" key="11">
    <source>
        <dbReference type="Pfam" id="PF24878"/>
    </source>
</evidence>
<feature type="region of interest" description="Disordered" evidence="8">
    <location>
        <begin position="300"/>
        <end position="323"/>
    </location>
</feature>
<feature type="domain" description="Putative mannosyltransferase YkcA/B-like C-terminal" evidence="11">
    <location>
        <begin position="581"/>
        <end position="672"/>
    </location>
</feature>
<feature type="transmembrane region" description="Helical" evidence="9">
    <location>
        <begin position="340"/>
        <end position="360"/>
    </location>
</feature>
<feature type="transmembrane region" description="Helical" evidence="9">
    <location>
        <begin position="208"/>
        <end position="224"/>
    </location>
</feature>
<protein>
    <submittedName>
        <fullName evidence="12">Glycosyltransferase family 39 protein</fullName>
        <ecNumber evidence="12">2.4.-.-</ecNumber>
    </submittedName>
</protein>
<dbReference type="PANTHER" id="PTHR33908:SF3">
    <property type="entry name" value="UNDECAPRENYL PHOSPHATE-ALPHA-4-AMINO-4-DEOXY-L-ARABINOSE ARABINOSYL TRANSFERASE"/>
    <property type="match status" value="1"/>
</dbReference>
<feature type="transmembrane region" description="Helical" evidence="9">
    <location>
        <begin position="236"/>
        <end position="256"/>
    </location>
</feature>
<proteinExistence type="predicted"/>
<feature type="compositionally biased region" description="Polar residues" evidence="8">
    <location>
        <begin position="759"/>
        <end position="771"/>
    </location>
</feature>
<feature type="transmembrane region" description="Helical" evidence="9">
    <location>
        <begin position="458"/>
        <end position="479"/>
    </location>
</feature>
<dbReference type="InterPro" id="IPR038731">
    <property type="entry name" value="RgtA/B/C-like"/>
</dbReference>
<dbReference type="EC" id="2.4.-.-" evidence="12"/>
<evidence type="ECO:0000256" key="5">
    <source>
        <dbReference type="ARBA" id="ARBA00022692"/>
    </source>
</evidence>
<feature type="transmembrane region" description="Helical" evidence="9">
    <location>
        <begin position="35"/>
        <end position="53"/>
    </location>
</feature>
<feature type="compositionally biased region" description="Gly residues" evidence="8">
    <location>
        <begin position="308"/>
        <end position="321"/>
    </location>
</feature>
<evidence type="ECO:0000259" key="10">
    <source>
        <dbReference type="Pfam" id="PF13231"/>
    </source>
</evidence>
<feature type="transmembrane region" description="Helical" evidence="9">
    <location>
        <begin position="491"/>
        <end position="510"/>
    </location>
</feature>
<keyword evidence="6 9" id="KW-1133">Transmembrane helix</keyword>